<sequence length="92" mass="9508">MTVSQASSKPPPPSLYIYVALPALALQATNAPASSPAIPASCNASDETLIPKHAQVGPANSVILEVAHITSYRDAALKAPGLHTEARMSFIT</sequence>
<comment type="caution">
    <text evidence="1">The sequence shown here is derived from an EMBL/GenBank/DDBJ whole genome shotgun (WGS) entry which is preliminary data.</text>
</comment>
<organism evidence="1 2">
    <name type="scientific">Psilocybe cf. subviscida</name>
    <dbReference type="NCBI Taxonomy" id="2480587"/>
    <lineage>
        <taxon>Eukaryota</taxon>
        <taxon>Fungi</taxon>
        <taxon>Dikarya</taxon>
        <taxon>Basidiomycota</taxon>
        <taxon>Agaricomycotina</taxon>
        <taxon>Agaricomycetes</taxon>
        <taxon>Agaricomycetidae</taxon>
        <taxon>Agaricales</taxon>
        <taxon>Agaricineae</taxon>
        <taxon>Strophariaceae</taxon>
        <taxon>Psilocybe</taxon>
    </lineage>
</organism>
<name>A0A8H5BTS5_9AGAR</name>
<keyword evidence="2" id="KW-1185">Reference proteome</keyword>
<reference evidence="1 2" key="1">
    <citation type="journal article" date="2020" name="ISME J.">
        <title>Uncovering the hidden diversity of litter-decomposition mechanisms in mushroom-forming fungi.</title>
        <authorList>
            <person name="Floudas D."/>
            <person name="Bentzer J."/>
            <person name="Ahren D."/>
            <person name="Johansson T."/>
            <person name="Persson P."/>
            <person name="Tunlid A."/>
        </authorList>
    </citation>
    <scope>NUCLEOTIDE SEQUENCE [LARGE SCALE GENOMIC DNA]</scope>
    <source>
        <strain evidence="1 2">CBS 101986</strain>
    </source>
</reference>
<protein>
    <submittedName>
        <fullName evidence="1">Uncharacterized protein</fullName>
    </submittedName>
</protein>
<dbReference type="Proteomes" id="UP000567179">
    <property type="component" value="Unassembled WGS sequence"/>
</dbReference>
<evidence type="ECO:0000313" key="1">
    <source>
        <dbReference type="EMBL" id="KAF5328222.1"/>
    </source>
</evidence>
<dbReference type="AlphaFoldDB" id="A0A8H5BTS5"/>
<dbReference type="OrthoDB" id="428577at2759"/>
<proteinExistence type="predicted"/>
<accession>A0A8H5BTS5</accession>
<gene>
    <name evidence="1" type="ORF">D9619_013443</name>
</gene>
<evidence type="ECO:0000313" key="2">
    <source>
        <dbReference type="Proteomes" id="UP000567179"/>
    </source>
</evidence>
<dbReference type="EMBL" id="JAACJJ010000005">
    <property type="protein sequence ID" value="KAF5328222.1"/>
    <property type="molecule type" value="Genomic_DNA"/>
</dbReference>